<keyword evidence="4" id="KW-1185">Reference proteome</keyword>
<accession>A0ABT1FLW4</accession>
<dbReference type="Pfam" id="PF05168">
    <property type="entry name" value="HEPN"/>
    <property type="match status" value="1"/>
</dbReference>
<evidence type="ECO:0000259" key="2">
    <source>
        <dbReference type="Pfam" id="PF05168"/>
    </source>
</evidence>
<protein>
    <submittedName>
        <fullName evidence="3">HEPN domain-containing protein</fullName>
    </submittedName>
</protein>
<dbReference type="PANTHER" id="PTHR36565">
    <property type="entry name" value="UPF0332 PROTEIN TM_1000"/>
    <property type="match status" value="1"/>
</dbReference>
<dbReference type="Gene3D" id="1.20.120.330">
    <property type="entry name" value="Nucleotidyltransferases domain 2"/>
    <property type="match status" value="1"/>
</dbReference>
<evidence type="ECO:0000256" key="1">
    <source>
        <dbReference type="ARBA" id="ARBA00038248"/>
    </source>
</evidence>
<feature type="domain" description="HEPN" evidence="2">
    <location>
        <begin position="8"/>
        <end position="114"/>
    </location>
</feature>
<dbReference type="RefSeq" id="WP_253525139.1">
    <property type="nucleotide sequence ID" value="NZ_JAMZEL010000001.1"/>
</dbReference>
<dbReference type="InterPro" id="IPR052226">
    <property type="entry name" value="UPF0332_toxin"/>
</dbReference>
<sequence length="131" mass="15470">MSQPYEAQQALDKAKDCLDDAAYNLKGGRTIVCVNRCYYSFYYCLCCLLYLEDITAKTHKGVQQKFNEVFVKTNRFPVYTAKWISDAFNLRQFGDYDLEAVIPENDAQQLLQQGMSFHQMTHRYFEDFIRR</sequence>
<organism evidence="3 4">
    <name type="scientific">Runella salmonicolor</name>
    <dbReference type="NCBI Taxonomy" id="2950278"/>
    <lineage>
        <taxon>Bacteria</taxon>
        <taxon>Pseudomonadati</taxon>
        <taxon>Bacteroidota</taxon>
        <taxon>Cytophagia</taxon>
        <taxon>Cytophagales</taxon>
        <taxon>Spirosomataceae</taxon>
        <taxon>Runella</taxon>
    </lineage>
</organism>
<gene>
    <name evidence="3" type="ORF">NCI00_03715</name>
</gene>
<name>A0ABT1FLW4_9BACT</name>
<dbReference type="EMBL" id="JAMZEL010000001">
    <property type="protein sequence ID" value="MCP1381512.1"/>
    <property type="molecule type" value="Genomic_DNA"/>
</dbReference>
<evidence type="ECO:0000313" key="4">
    <source>
        <dbReference type="Proteomes" id="UP001204772"/>
    </source>
</evidence>
<reference evidence="3 4" key="1">
    <citation type="submission" date="2022-06" db="EMBL/GenBank/DDBJ databases">
        <title>Runella sp. S5 genome sequencing.</title>
        <authorList>
            <person name="Park S."/>
        </authorList>
    </citation>
    <scope>NUCLEOTIDE SEQUENCE [LARGE SCALE GENOMIC DNA]</scope>
    <source>
        <strain evidence="3 4">S5</strain>
    </source>
</reference>
<comment type="caution">
    <text evidence="3">The sequence shown here is derived from an EMBL/GenBank/DDBJ whole genome shotgun (WGS) entry which is preliminary data.</text>
</comment>
<dbReference type="PANTHER" id="PTHR36565:SF1">
    <property type="entry name" value="UPF0332 PROTEIN TM_1000"/>
    <property type="match status" value="1"/>
</dbReference>
<dbReference type="InterPro" id="IPR007842">
    <property type="entry name" value="HEPN_dom"/>
</dbReference>
<comment type="similarity">
    <text evidence="1">Belongs to the UPF0332 family.</text>
</comment>
<dbReference type="Proteomes" id="UP001204772">
    <property type="component" value="Unassembled WGS sequence"/>
</dbReference>
<evidence type="ECO:0000313" key="3">
    <source>
        <dbReference type="EMBL" id="MCP1381512.1"/>
    </source>
</evidence>
<proteinExistence type="inferred from homology"/>